<dbReference type="Proteomes" id="UP001472866">
    <property type="component" value="Chromosome 06"/>
</dbReference>
<feature type="coiled-coil region" evidence="1">
    <location>
        <begin position="28"/>
        <end position="62"/>
    </location>
</feature>
<dbReference type="AlphaFoldDB" id="A0AAX4P9S2"/>
<protein>
    <recommendedName>
        <fullName evidence="4">F-box domain-containing protein</fullName>
    </recommendedName>
</protein>
<evidence type="ECO:0000256" key="1">
    <source>
        <dbReference type="SAM" id="Coils"/>
    </source>
</evidence>
<proteinExistence type="predicted"/>
<name>A0AAX4P9S2_9CHLO</name>
<dbReference type="PANTHER" id="PTHR46586:SF3">
    <property type="entry name" value="ANKYRIN REPEAT-CONTAINING PROTEIN"/>
    <property type="match status" value="1"/>
</dbReference>
<evidence type="ECO:0000313" key="2">
    <source>
        <dbReference type="EMBL" id="WZN62786.1"/>
    </source>
</evidence>
<dbReference type="SUPFAM" id="SSF140860">
    <property type="entry name" value="Pseudo ankyrin repeat-like"/>
    <property type="match status" value="1"/>
</dbReference>
<dbReference type="EMBL" id="CP151506">
    <property type="protein sequence ID" value="WZN62786.1"/>
    <property type="molecule type" value="Genomic_DNA"/>
</dbReference>
<gene>
    <name evidence="2" type="ORF">HKI87_06g43280</name>
</gene>
<organism evidence="2 3">
    <name type="scientific">Chloropicon roscoffensis</name>
    <dbReference type="NCBI Taxonomy" id="1461544"/>
    <lineage>
        <taxon>Eukaryota</taxon>
        <taxon>Viridiplantae</taxon>
        <taxon>Chlorophyta</taxon>
        <taxon>Chloropicophyceae</taxon>
        <taxon>Chloropicales</taxon>
        <taxon>Chloropicaceae</taxon>
        <taxon>Chloropicon</taxon>
    </lineage>
</organism>
<reference evidence="2 3" key="1">
    <citation type="submission" date="2024-03" db="EMBL/GenBank/DDBJ databases">
        <title>Complete genome sequence of the green alga Chloropicon roscoffensis RCC1871.</title>
        <authorList>
            <person name="Lemieux C."/>
            <person name="Pombert J.-F."/>
            <person name="Otis C."/>
            <person name="Turmel M."/>
        </authorList>
    </citation>
    <scope>NUCLEOTIDE SEQUENCE [LARGE SCALE GENOMIC DNA]</scope>
    <source>
        <strain evidence="2 3">RCC1871</strain>
    </source>
</reference>
<evidence type="ECO:0000313" key="3">
    <source>
        <dbReference type="Proteomes" id="UP001472866"/>
    </source>
</evidence>
<accession>A0AAX4P9S2</accession>
<dbReference type="InterPro" id="IPR036770">
    <property type="entry name" value="Ankyrin_rpt-contain_sf"/>
</dbReference>
<sequence>MARGAGEPSAKRAKVDEDPLVRRKEEGVRLLEEASAKGKELVRKAEEEAERLKREAEDTLCRACADIEAANLDELLKKLPPELWEKIVDESVQQNDMIALAMTCRFFRDTTRDLGKKLETDLKAKHLLELRKSGKTSSHTLSWFQWVCDTFNTMPGFKWGSERVKGAMYEGILVTYAAFQGSVEILRWLMEEKGCELAGNTRWHAGMGGSIEVFEYLRGRGYEFDGDMACQGAAHGGRLEALQFLRGLDPPCPWDWGTCHWAAREGHLEILEWARDQDPPCPWFRGDCRDLALKSCHEHIVQWIDQREDESDAEFPEGEFLEYFYYDNNNDDDDDD</sequence>
<dbReference type="PANTHER" id="PTHR46586">
    <property type="entry name" value="ANKYRIN REPEAT-CONTAINING PROTEIN"/>
    <property type="match status" value="1"/>
</dbReference>
<dbReference type="Gene3D" id="1.25.40.20">
    <property type="entry name" value="Ankyrin repeat-containing domain"/>
    <property type="match status" value="1"/>
</dbReference>
<keyword evidence="1" id="KW-0175">Coiled coil</keyword>
<keyword evidence="3" id="KW-1185">Reference proteome</keyword>
<dbReference type="InterPro" id="IPR052050">
    <property type="entry name" value="SecEffector_AnkRepeat"/>
</dbReference>
<evidence type="ECO:0008006" key="4">
    <source>
        <dbReference type="Google" id="ProtNLM"/>
    </source>
</evidence>